<dbReference type="PANTHER" id="PTHR13627:SF35">
    <property type="entry name" value="LICD FAMILY PROTEIN"/>
    <property type="match status" value="1"/>
</dbReference>
<organism evidence="5 6">
    <name type="scientific">Branchiostoma floridae</name>
    <name type="common">Florida lancelet</name>
    <name type="synonym">Amphioxus</name>
    <dbReference type="NCBI Taxonomy" id="7739"/>
    <lineage>
        <taxon>Eukaryota</taxon>
        <taxon>Metazoa</taxon>
        <taxon>Chordata</taxon>
        <taxon>Cephalochordata</taxon>
        <taxon>Leptocardii</taxon>
        <taxon>Amphioxiformes</taxon>
        <taxon>Branchiostomatidae</taxon>
        <taxon>Branchiostoma</taxon>
    </lineage>
</organism>
<dbReference type="InterPro" id="IPR007074">
    <property type="entry name" value="LicD/FKTN/FKRP_NTP_transf"/>
</dbReference>
<keyword evidence="3" id="KW-0812">Transmembrane</keyword>
<gene>
    <name evidence="6" type="primary">LOC118410768</name>
</gene>
<dbReference type="InterPro" id="IPR052613">
    <property type="entry name" value="LicD_transferase"/>
</dbReference>
<evidence type="ECO:0000313" key="6">
    <source>
        <dbReference type="RefSeq" id="XP_035668460.1"/>
    </source>
</evidence>
<dbReference type="GO" id="GO:0009100">
    <property type="term" value="P:glycoprotein metabolic process"/>
    <property type="evidence" value="ECO:0007669"/>
    <property type="project" value="UniProtKB-ARBA"/>
</dbReference>
<name>A0A9J7KQQ9_BRAFL</name>
<dbReference type="AlphaFoldDB" id="A0A9J7KQQ9"/>
<dbReference type="OMA" id="KWKCWLP"/>
<dbReference type="RefSeq" id="XP_035668460.1">
    <property type="nucleotide sequence ID" value="XM_035812567.1"/>
</dbReference>
<reference evidence="5" key="1">
    <citation type="journal article" date="2020" name="Nat. Ecol. Evol.">
        <title>Deeply conserved synteny resolves early events in vertebrate evolution.</title>
        <authorList>
            <person name="Simakov O."/>
            <person name="Marletaz F."/>
            <person name="Yue J.X."/>
            <person name="O'Connell B."/>
            <person name="Jenkins J."/>
            <person name="Brandt A."/>
            <person name="Calef R."/>
            <person name="Tung C.H."/>
            <person name="Huang T.K."/>
            <person name="Schmutz J."/>
            <person name="Satoh N."/>
            <person name="Yu J.K."/>
            <person name="Putnam N.H."/>
            <person name="Green R.E."/>
            <person name="Rokhsar D.S."/>
        </authorList>
    </citation>
    <scope>NUCLEOTIDE SEQUENCE [LARGE SCALE GENOMIC DNA]</scope>
    <source>
        <strain evidence="5">S238N-H82</strain>
    </source>
</reference>
<reference evidence="6" key="2">
    <citation type="submission" date="2025-08" db="UniProtKB">
        <authorList>
            <consortium name="RefSeq"/>
        </authorList>
    </citation>
    <scope>IDENTIFICATION</scope>
    <source>
        <strain evidence="6">S238N-H82</strain>
        <tissue evidence="6">Testes</tissue>
    </source>
</reference>
<dbReference type="Proteomes" id="UP000001554">
    <property type="component" value="Chromosome 3"/>
</dbReference>
<keyword evidence="3" id="KW-0472">Membrane</keyword>
<keyword evidence="5" id="KW-1185">Reference proteome</keyword>
<keyword evidence="3" id="KW-1133">Transmembrane helix</keyword>
<dbReference type="GeneID" id="118410768"/>
<evidence type="ECO:0000256" key="2">
    <source>
        <dbReference type="ARBA" id="ARBA00033332"/>
    </source>
</evidence>
<protein>
    <recommendedName>
        <fullName evidence="2">Ribitol-5-phosphate transferase</fullName>
    </recommendedName>
</protein>
<accession>A0A9J7KQQ9</accession>
<proteinExistence type="inferred from homology"/>
<dbReference type="PANTHER" id="PTHR13627">
    <property type="entry name" value="FUKUTIN RELATED PROTEIN"/>
    <property type="match status" value="1"/>
</dbReference>
<evidence type="ECO:0000259" key="4">
    <source>
        <dbReference type="Pfam" id="PF04991"/>
    </source>
</evidence>
<dbReference type="Pfam" id="PF04991">
    <property type="entry name" value="LicD"/>
    <property type="match status" value="1"/>
</dbReference>
<dbReference type="KEGG" id="bfo:118410768"/>
<feature type="transmembrane region" description="Helical" evidence="3">
    <location>
        <begin position="21"/>
        <end position="40"/>
    </location>
</feature>
<comment type="similarity">
    <text evidence="1">Belongs to the LicD transferase family.</text>
</comment>
<evidence type="ECO:0000313" key="5">
    <source>
        <dbReference type="Proteomes" id="UP000001554"/>
    </source>
</evidence>
<sequence length="251" mass="28798">MPCNICSFRERERRLNVSRRCAILAGLGFLSLLHFVVLPGSTGSYHDDCYLSRTQLEDMRHMVVTICQIYEELNQTYWLDYGTLLGAVRMGDVLPHDGDVDISRLKMESKVAESNFGSRFRKRLRDSGLEGNAMMVKYRGAKADLFNWDLVTGNATNSRGTVPFAMLRYSLSGGKETFIEGLRYFTAKVNLPKSLILPTTKLSFQGKMLSVPRDYRRVLAERYPLTWGVRFPYKWKCWLPWVQLPSPSNDS</sequence>
<evidence type="ECO:0000256" key="3">
    <source>
        <dbReference type="SAM" id="Phobius"/>
    </source>
</evidence>
<evidence type="ECO:0000256" key="1">
    <source>
        <dbReference type="ARBA" id="ARBA00010623"/>
    </source>
</evidence>
<feature type="domain" description="LicD/FKTN/FKRP nucleotidyltransferase" evidence="4">
    <location>
        <begin position="76"/>
        <end position="103"/>
    </location>
</feature>
<dbReference type="OrthoDB" id="444255at2759"/>